<keyword evidence="1" id="KW-1133">Transmembrane helix</keyword>
<evidence type="ECO:0000313" key="2">
    <source>
        <dbReference type="EMBL" id="SEC45764.1"/>
    </source>
</evidence>
<keyword evidence="3" id="KW-1185">Reference proteome</keyword>
<dbReference type="STRING" id="208445.SAMN04489727_3824"/>
<name>A0A1H4SP34_9PSEU</name>
<dbReference type="AlphaFoldDB" id="A0A1H4SP34"/>
<protein>
    <recommendedName>
        <fullName evidence="4">Transmembrane transport protein</fullName>
    </recommendedName>
</protein>
<proteinExistence type="predicted"/>
<evidence type="ECO:0008006" key="4">
    <source>
        <dbReference type="Google" id="ProtNLM"/>
    </source>
</evidence>
<dbReference type="EMBL" id="FNSO01000004">
    <property type="protein sequence ID" value="SEC45764.1"/>
    <property type="molecule type" value="Genomic_DNA"/>
</dbReference>
<dbReference type="Proteomes" id="UP000199622">
    <property type="component" value="Unassembled WGS sequence"/>
</dbReference>
<sequence>MTPEEVIARLDAPLSLRRRVGYVGLALAGLTGSGLIVLLWATEPGLPPRTKVAFAVLVAIGLAWAAFGGWAVTRRAPLFARDRVVAGWLGLAAWLLFTTGAVVITTLRHRVEPTLLLAVVVLGGVAVVHLRTVRRSRAALLKRKEELTRE</sequence>
<dbReference type="OrthoDB" id="6059373at2"/>
<dbReference type="RefSeq" id="WP_091309148.1">
    <property type="nucleotide sequence ID" value="NZ_FNSO01000004.1"/>
</dbReference>
<feature type="transmembrane region" description="Helical" evidence="1">
    <location>
        <begin position="20"/>
        <end position="40"/>
    </location>
</feature>
<feature type="transmembrane region" description="Helical" evidence="1">
    <location>
        <begin position="84"/>
        <end position="107"/>
    </location>
</feature>
<keyword evidence="1" id="KW-0472">Membrane</keyword>
<evidence type="ECO:0000256" key="1">
    <source>
        <dbReference type="SAM" id="Phobius"/>
    </source>
</evidence>
<organism evidence="2 3">
    <name type="scientific">Amycolatopsis tolypomycina</name>
    <dbReference type="NCBI Taxonomy" id="208445"/>
    <lineage>
        <taxon>Bacteria</taxon>
        <taxon>Bacillati</taxon>
        <taxon>Actinomycetota</taxon>
        <taxon>Actinomycetes</taxon>
        <taxon>Pseudonocardiales</taxon>
        <taxon>Pseudonocardiaceae</taxon>
        <taxon>Amycolatopsis</taxon>
    </lineage>
</organism>
<feature type="transmembrane region" description="Helical" evidence="1">
    <location>
        <begin position="52"/>
        <end position="72"/>
    </location>
</feature>
<accession>A0A1H4SP34</accession>
<keyword evidence="1" id="KW-0812">Transmembrane</keyword>
<reference evidence="3" key="1">
    <citation type="submission" date="2016-10" db="EMBL/GenBank/DDBJ databases">
        <authorList>
            <person name="Varghese N."/>
            <person name="Submissions S."/>
        </authorList>
    </citation>
    <scope>NUCLEOTIDE SEQUENCE [LARGE SCALE GENOMIC DNA]</scope>
    <source>
        <strain evidence="3">DSM 44544</strain>
    </source>
</reference>
<feature type="transmembrane region" description="Helical" evidence="1">
    <location>
        <begin position="113"/>
        <end position="133"/>
    </location>
</feature>
<evidence type="ECO:0000313" key="3">
    <source>
        <dbReference type="Proteomes" id="UP000199622"/>
    </source>
</evidence>
<gene>
    <name evidence="2" type="ORF">SAMN04489727_3824</name>
</gene>